<feature type="transmembrane region" description="Helical" evidence="1">
    <location>
        <begin position="113"/>
        <end position="137"/>
    </location>
</feature>
<feature type="transmembrane region" description="Helical" evidence="1">
    <location>
        <begin position="171"/>
        <end position="189"/>
    </location>
</feature>
<evidence type="ECO:0000313" key="2">
    <source>
        <dbReference type="Proteomes" id="UP000095287"/>
    </source>
</evidence>
<reference evidence="3" key="1">
    <citation type="submission" date="2016-11" db="UniProtKB">
        <authorList>
            <consortium name="WormBaseParasite"/>
        </authorList>
    </citation>
    <scope>IDENTIFICATION</scope>
</reference>
<protein>
    <submittedName>
        <fullName evidence="3">Ion_trans domain-containing protein</fullName>
    </submittedName>
</protein>
<feature type="transmembrane region" description="Helical" evidence="1">
    <location>
        <begin position="7"/>
        <end position="26"/>
    </location>
</feature>
<keyword evidence="2" id="KW-1185">Reference proteome</keyword>
<sequence length="191" mass="21070">MVRKMVVALRIIAGISLLTLFTFHLVDFALECHEESENSTPAFASPPPVQVVNTTTVITGNGTQPTEPPSDGLTSTAPAKAEFCKRTWFNSQYRFGDYKTAKTVALPWWQDSLGIAIFVFNILFIAVSIFFVVNVFIGVFKDRIACFTKALFCAALFFFAVGIVITRGYANSPIGFIAAVLFMVDVVVYQE</sequence>
<organism evidence="2 3">
    <name type="scientific">Steinernema glaseri</name>
    <dbReference type="NCBI Taxonomy" id="37863"/>
    <lineage>
        <taxon>Eukaryota</taxon>
        <taxon>Metazoa</taxon>
        <taxon>Ecdysozoa</taxon>
        <taxon>Nematoda</taxon>
        <taxon>Chromadorea</taxon>
        <taxon>Rhabditida</taxon>
        <taxon>Tylenchina</taxon>
        <taxon>Panagrolaimomorpha</taxon>
        <taxon>Strongyloidoidea</taxon>
        <taxon>Steinernematidae</taxon>
        <taxon>Steinernema</taxon>
    </lineage>
</organism>
<keyword evidence="1" id="KW-0812">Transmembrane</keyword>
<keyword evidence="1" id="KW-0472">Membrane</keyword>
<dbReference type="Proteomes" id="UP000095287">
    <property type="component" value="Unplaced"/>
</dbReference>
<dbReference type="WBParaSite" id="L893_g11102.t1">
    <property type="protein sequence ID" value="L893_g11102.t1"/>
    <property type="gene ID" value="L893_g11102"/>
</dbReference>
<proteinExistence type="predicted"/>
<evidence type="ECO:0000256" key="1">
    <source>
        <dbReference type="SAM" id="Phobius"/>
    </source>
</evidence>
<feature type="transmembrane region" description="Helical" evidence="1">
    <location>
        <begin position="144"/>
        <end position="165"/>
    </location>
</feature>
<keyword evidence="1" id="KW-1133">Transmembrane helix</keyword>
<name>A0A1I7XZN2_9BILA</name>
<evidence type="ECO:0000313" key="3">
    <source>
        <dbReference type="WBParaSite" id="L893_g11102.t1"/>
    </source>
</evidence>
<accession>A0A1I7XZN2</accession>
<dbReference type="AlphaFoldDB" id="A0A1I7XZN2"/>